<reference evidence="1" key="1">
    <citation type="submission" date="2022-02" db="EMBL/GenBank/DDBJ databases">
        <authorList>
            <person name="Nazir A."/>
            <person name="Chen Y."/>
            <person name="Liu Y."/>
        </authorList>
    </citation>
    <scope>NUCLEOTIDE SEQUENCE</scope>
</reference>
<evidence type="ECO:0000313" key="1">
    <source>
        <dbReference type="EMBL" id="UNH58462.1"/>
    </source>
</evidence>
<proteinExistence type="predicted"/>
<accession>A0AC61TRZ1</accession>
<protein>
    <submittedName>
        <fullName evidence="1">Uncharacterized protein</fullName>
    </submittedName>
</protein>
<sequence>MQLLSELKNISDQVGKLAVIEDDTVYVIYGYDGEHVTVVELDVPEKSFVANLDHVYILEPNEVLKRVMEQKTMEKILMR</sequence>
<dbReference type="EMBL" id="OM634653">
    <property type="protein sequence ID" value="UNH58462.1"/>
    <property type="molecule type" value="Genomic_DNA"/>
</dbReference>
<keyword evidence="2" id="KW-1185">Reference proteome</keyword>
<dbReference type="Proteomes" id="UP000829276">
    <property type="component" value="Segment"/>
</dbReference>
<organism evidence="1 2">
    <name type="scientific">Bacillus phage vB_BsuS_PJN02</name>
    <dbReference type="NCBI Taxonomy" id="2920374"/>
    <lineage>
        <taxon>Viruses</taxon>
        <taxon>Duplodnaviria</taxon>
        <taxon>Heunggongvirae</taxon>
        <taxon>Uroviricota</taxon>
        <taxon>Caudoviricetes</taxon>
        <taxon>Heleneionescovirinae</taxon>
        <taxon>Zhangjivirus</taxon>
        <taxon>Zhangjivirus PJN02</taxon>
    </lineage>
</organism>
<name>A0AC61TRZ1_9CAUD</name>
<evidence type="ECO:0000313" key="2">
    <source>
        <dbReference type="Proteomes" id="UP000829276"/>
    </source>
</evidence>